<reference evidence="3" key="1">
    <citation type="journal article" date="2019" name="Int. J. Syst. Evol. Microbiol.">
        <title>The Global Catalogue of Microorganisms (GCM) 10K type strain sequencing project: providing services to taxonomists for standard genome sequencing and annotation.</title>
        <authorList>
            <consortium name="The Broad Institute Genomics Platform"/>
            <consortium name="The Broad Institute Genome Sequencing Center for Infectious Disease"/>
            <person name="Wu L."/>
            <person name="Ma J."/>
        </authorList>
    </citation>
    <scope>NUCLEOTIDE SEQUENCE [LARGE SCALE GENOMIC DNA]</scope>
    <source>
        <strain evidence="3">2902at01</strain>
    </source>
</reference>
<dbReference type="RefSeq" id="WP_377550880.1">
    <property type="nucleotide sequence ID" value="NZ_JBHSBN010000025.1"/>
</dbReference>
<evidence type="ECO:0000259" key="1">
    <source>
        <dbReference type="Pfam" id="PF04149"/>
    </source>
</evidence>
<feature type="domain" description="DUF397" evidence="1">
    <location>
        <begin position="9"/>
        <end position="64"/>
    </location>
</feature>
<dbReference type="Proteomes" id="UP001595868">
    <property type="component" value="Unassembled WGS sequence"/>
</dbReference>
<sequence length="73" mass="7752">MSEISSPVAWHISTKSDSNGGSCVEAGPILDGSGRVAVRHSKAPDAAVIVYTREEWDAFVGGIKEGEFDFLGR</sequence>
<comment type="caution">
    <text evidence="2">The sequence shown here is derived from an EMBL/GenBank/DDBJ whole genome shotgun (WGS) entry which is preliminary data.</text>
</comment>
<evidence type="ECO:0000313" key="3">
    <source>
        <dbReference type="Proteomes" id="UP001595868"/>
    </source>
</evidence>
<accession>A0ABV8KTV6</accession>
<evidence type="ECO:0000313" key="2">
    <source>
        <dbReference type="EMBL" id="MFC4109482.1"/>
    </source>
</evidence>
<name>A0ABV8KTV6_9ACTN</name>
<proteinExistence type="predicted"/>
<gene>
    <name evidence="2" type="ORF">ACFOX0_26565</name>
</gene>
<organism evidence="2 3">
    <name type="scientific">Micromonospora zhanjiangensis</name>
    <dbReference type="NCBI Taxonomy" id="1522057"/>
    <lineage>
        <taxon>Bacteria</taxon>
        <taxon>Bacillati</taxon>
        <taxon>Actinomycetota</taxon>
        <taxon>Actinomycetes</taxon>
        <taxon>Micromonosporales</taxon>
        <taxon>Micromonosporaceae</taxon>
        <taxon>Micromonospora</taxon>
    </lineage>
</organism>
<dbReference type="Pfam" id="PF04149">
    <property type="entry name" value="DUF397"/>
    <property type="match status" value="1"/>
</dbReference>
<dbReference type="InterPro" id="IPR007278">
    <property type="entry name" value="DUF397"/>
</dbReference>
<dbReference type="EMBL" id="JBHSBN010000025">
    <property type="protein sequence ID" value="MFC4109482.1"/>
    <property type="molecule type" value="Genomic_DNA"/>
</dbReference>
<keyword evidence="3" id="KW-1185">Reference proteome</keyword>
<protein>
    <submittedName>
        <fullName evidence="2">DUF397 domain-containing protein</fullName>
    </submittedName>
</protein>